<reference evidence="3" key="1">
    <citation type="journal article" date="2019" name="Int. J. Syst. Evol. Microbiol.">
        <title>The Global Catalogue of Microorganisms (GCM) 10K type strain sequencing project: providing services to taxonomists for standard genome sequencing and annotation.</title>
        <authorList>
            <consortium name="The Broad Institute Genomics Platform"/>
            <consortium name="The Broad Institute Genome Sequencing Center for Infectious Disease"/>
            <person name="Wu L."/>
            <person name="Ma J."/>
        </authorList>
    </citation>
    <scope>NUCLEOTIDE SEQUENCE [LARGE SCALE GENOMIC DNA]</scope>
    <source>
        <strain evidence="3">JCM 4253</strain>
    </source>
</reference>
<proteinExistence type="predicted"/>
<sequence length="109" mass="12157">MEQRTHTPTQPPSPREPVWGPDAVRLRDELRALLAHDAATEPWPDGVTHRYRTPVGSHVDIRGGGDRTAYKCTGCPYSSGGLIWHESIAHEHAQHHAERCRALPRPEAS</sequence>
<organism evidence="2 3">
    <name type="scientific">Streptomyces capoamus</name>
    <dbReference type="NCBI Taxonomy" id="68183"/>
    <lineage>
        <taxon>Bacteria</taxon>
        <taxon>Bacillati</taxon>
        <taxon>Actinomycetota</taxon>
        <taxon>Actinomycetes</taxon>
        <taxon>Kitasatosporales</taxon>
        <taxon>Streptomycetaceae</taxon>
        <taxon>Streptomyces</taxon>
    </lineage>
</organism>
<accession>A0A919KDC7</accession>
<evidence type="ECO:0000313" key="2">
    <source>
        <dbReference type="EMBL" id="GHG61996.1"/>
    </source>
</evidence>
<dbReference type="Proteomes" id="UP000619355">
    <property type="component" value="Unassembled WGS sequence"/>
</dbReference>
<dbReference type="AlphaFoldDB" id="A0A919KDC7"/>
<name>A0A919KDC7_9ACTN</name>
<evidence type="ECO:0000313" key="3">
    <source>
        <dbReference type="Proteomes" id="UP000619355"/>
    </source>
</evidence>
<dbReference type="EMBL" id="BNBF01000017">
    <property type="protein sequence ID" value="GHG61996.1"/>
    <property type="molecule type" value="Genomic_DNA"/>
</dbReference>
<gene>
    <name evidence="2" type="ORF">GCM10018980_51570</name>
</gene>
<comment type="caution">
    <text evidence="2">The sequence shown here is derived from an EMBL/GenBank/DDBJ whole genome shotgun (WGS) entry which is preliminary data.</text>
</comment>
<dbReference type="RefSeq" id="WP_229900411.1">
    <property type="nucleotide sequence ID" value="NZ_BNBF01000017.1"/>
</dbReference>
<keyword evidence="3" id="KW-1185">Reference proteome</keyword>
<feature type="region of interest" description="Disordered" evidence="1">
    <location>
        <begin position="1"/>
        <end position="20"/>
    </location>
</feature>
<protein>
    <submittedName>
        <fullName evidence="2">Uncharacterized protein</fullName>
    </submittedName>
</protein>
<evidence type="ECO:0000256" key="1">
    <source>
        <dbReference type="SAM" id="MobiDB-lite"/>
    </source>
</evidence>